<name>A0A4R3MU16_9GAMM</name>
<dbReference type="RefSeq" id="WP_132977861.1">
    <property type="nucleotide sequence ID" value="NZ_SMAO01000007.1"/>
</dbReference>
<comment type="caution">
    <text evidence="1">The sequence shown here is derived from an EMBL/GenBank/DDBJ whole genome shotgun (WGS) entry which is preliminary data.</text>
</comment>
<dbReference type="EMBL" id="SMAO01000007">
    <property type="protein sequence ID" value="TCT19824.1"/>
    <property type="molecule type" value="Genomic_DNA"/>
</dbReference>
<dbReference type="AlphaFoldDB" id="A0A4R3MU16"/>
<evidence type="ECO:0000313" key="2">
    <source>
        <dbReference type="Proteomes" id="UP000295717"/>
    </source>
</evidence>
<gene>
    <name evidence="1" type="ORF">EDC35_107152</name>
</gene>
<evidence type="ECO:0008006" key="3">
    <source>
        <dbReference type="Google" id="ProtNLM"/>
    </source>
</evidence>
<organism evidence="1 2">
    <name type="scientific">Thiobaca trueperi</name>
    <dbReference type="NCBI Taxonomy" id="127458"/>
    <lineage>
        <taxon>Bacteria</taxon>
        <taxon>Pseudomonadati</taxon>
        <taxon>Pseudomonadota</taxon>
        <taxon>Gammaproteobacteria</taxon>
        <taxon>Chromatiales</taxon>
        <taxon>Chromatiaceae</taxon>
        <taxon>Thiobaca</taxon>
    </lineage>
</organism>
<evidence type="ECO:0000313" key="1">
    <source>
        <dbReference type="EMBL" id="TCT19824.1"/>
    </source>
</evidence>
<proteinExistence type="predicted"/>
<dbReference type="OrthoDB" id="5625118at2"/>
<dbReference type="GO" id="GO:0007165">
    <property type="term" value="P:signal transduction"/>
    <property type="evidence" value="ECO:0007669"/>
    <property type="project" value="InterPro"/>
</dbReference>
<reference evidence="1 2" key="1">
    <citation type="submission" date="2019-03" db="EMBL/GenBank/DDBJ databases">
        <title>Genomic Encyclopedia of Type Strains, Phase IV (KMG-IV): sequencing the most valuable type-strain genomes for metagenomic binning, comparative biology and taxonomic classification.</title>
        <authorList>
            <person name="Goeker M."/>
        </authorList>
    </citation>
    <scope>NUCLEOTIDE SEQUENCE [LARGE SCALE GENOMIC DNA]</scope>
    <source>
        <strain evidence="1 2">DSM 13587</strain>
    </source>
</reference>
<keyword evidence="2" id="KW-1185">Reference proteome</keyword>
<dbReference type="GO" id="GO:0006935">
    <property type="term" value="P:chemotaxis"/>
    <property type="evidence" value="ECO:0007669"/>
    <property type="project" value="InterPro"/>
</dbReference>
<sequence>MSEPNHARAVLSFAGLNLLLASGDLRTIESASNLTFSDPPEHGLGWIHVLEQRCPVFALSSDLTPTRQLPEGRGLCAIVDHGDGLSGLLCEGIRVIKDEVGPLMPLPPAMRRPDSPIQAVAPDGSGILCAVDVRGLVHHLELASLIRPGSGQIATGADS</sequence>
<protein>
    <recommendedName>
        <fullName evidence="3">CheW-like domain-containing protein</fullName>
    </recommendedName>
</protein>
<dbReference type="Proteomes" id="UP000295717">
    <property type="component" value="Unassembled WGS sequence"/>
</dbReference>
<dbReference type="SUPFAM" id="SSF50341">
    <property type="entry name" value="CheW-like"/>
    <property type="match status" value="1"/>
</dbReference>
<dbReference type="InterPro" id="IPR036061">
    <property type="entry name" value="CheW-like_dom_sf"/>
</dbReference>
<accession>A0A4R3MU16</accession>